<proteinExistence type="predicted"/>
<dbReference type="CDD" id="cd00303">
    <property type="entry name" value="retropepsin_like"/>
    <property type="match status" value="1"/>
</dbReference>
<sequence length="1302" mass="147101">MRRLIPSTYHHQIQTRVEDMAVAPTPDDHEQEAEADTVGTITRVPYSVRPFSGTVYVGSGPSRQVFALGPIGRDVNTLHLQVKGLTQQMVDQANTEHSTLKRLSVMDKYLAEFDTDLRSEIKGQHALRRSLRHGPLVVTEALTQFRHYRERPYVAPTALVAPVARTDPDDPSTRPTLVLDTMIPMSWLEMLPLEMRPQLQKLVSDREVAALLDRATRGNTNGAGGPGGNTGGNVGGQGGAPPARECTYSSFMKCNPTSFHGNEGAVELCRWFEKTESVFSISECAERNKVATLGLEVANAKSWNDMKIMMREEFCPPEEIQRMEVELWNLRVKDSNISAYTQRFNELVLLCPEMVPSEKKKVEAYLRGLPENIKGETTSSRPVVLNEAVRMAHTLMEQKLQAKAERIAESNKRKWESNNNQGGNNNNQGGNNNNRRNYQNNNRHNQNNNQRHGNARALTTTQNAGANQTGVASKCNRCGLCHFDQCPPKCNNCGKMGHKEKDCRSKNVASGTNARSAVVCYECGERGHKSNACPKRADRQGGNVRGQAYVVRDAEHNQGPNVVTGTFLLNNRYVTILFDSGADKSFVDVRFSHLLDIKPAKLNTSYGARTNNGYVLGTFDVIIGMDWLVERDAVIVCGKKEVHVPYKNKTLVVKGDSGASRLKVISCIKARKYIERGSQLFLAQVTEKEPSKKQLQDVPVIRNFPEVFPDDLPGLPPPRQVEFRIELVPGAAPVARAPYRLAPSELKELSDQLKELLEKGFIRPSSSPWGAPRYGHYEFQVMPFGLTNALAVFMDLMIECIILSYSKKEHIVRQILEVAISGLVSVQFLGHVIKSKGFTWESYEGWAIRNWFCTTTPTDTEAMKEENVKAENLGRLIKTDIWRHVRWNPFPLRAEFGYRLPECQVVMSSSGINQICLFLAIKKTDTIEMNLPIYTLRNLYIFRNPARSDGNPNGYEKHTLTTQRTDAGIDTYHWSNSPTITVIMRASRLRHLKLYMGESVDRQFAGVKSRQKSYADVRRKPMEFQVGDMVMLKVSPWKGVIRSGKRSKLSPLYIGPFKIIERIGLVAYKLELPDKLRGIHNTSHVSNLKKCMAEENLVIPLEEIQLEDKLHFIEEPVETMDREVIKVDGLEWRMVVQIVLWIVDSGCSKHMTGDHESNLYIISIPDMADSSPVCLMSKASSTKSWLWHRRLSHLNFGTINDLTKLDLVYGLLKFKYGKDHLCSACVQGKSQKSSHPPQVVLSNHFKLELLHMDLCGPMRIASINGKKYILVIVDDYSRYTWVYFLRTKYETLETIKNFFSHV</sequence>
<dbReference type="PANTHER" id="PTHR15503">
    <property type="entry name" value="LDOC1 RELATED"/>
    <property type="match status" value="1"/>
</dbReference>
<keyword evidence="1" id="KW-0479">Metal-binding</keyword>
<accession>A0ABQ4Z4L0</accession>
<dbReference type="Pfam" id="PF00098">
    <property type="entry name" value="zf-CCHC"/>
    <property type="match status" value="2"/>
</dbReference>
<feature type="compositionally biased region" description="Gly residues" evidence="2">
    <location>
        <begin position="221"/>
        <end position="239"/>
    </location>
</feature>
<dbReference type="EMBL" id="BQNB010010938">
    <property type="protein sequence ID" value="GJS83943.1"/>
    <property type="molecule type" value="Genomic_DNA"/>
</dbReference>
<keyword evidence="1" id="KW-0863">Zinc-finger</keyword>
<feature type="region of interest" description="Disordered" evidence="2">
    <location>
        <begin position="402"/>
        <end position="451"/>
    </location>
</feature>
<keyword evidence="4" id="KW-0808">Transferase</keyword>
<dbReference type="Gene3D" id="3.30.420.10">
    <property type="entry name" value="Ribonuclease H-like superfamily/Ribonuclease H"/>
    <property type="match status" value="1"/>
</dbReference>
<dbReference type="SMART" id="SM00343">
    <property type="entry name" value="ZnF_C2HC"/>
    <property type="match status" value="2"/>
</dbReference>
<keyword evidence="5" id="KW-1185">Reference proteome</keyword>
<dbReference type="InterPro" id="IPR025724">
    <property type="entry name" value="GAG-pre-integrase_dom"/>
</dbReference>
<feature type="compositionally biased region" description="Low complexity" evidence="2">
    <location>
        <begin position="418"/>
        <end position="451"/>
    </location>
</feature>
<dbReference type="Gene3D" id="3.10.10.10">
    <property type="entry name" value="HIV Type 1 Reverse Transcriptase, subunit A, domain 1"/>
    <property type="match status" value="1"/>
</dbReference>
<dbReference type="InterPro" id="IPR036875">
    <property type="entry name" value="Znf_CCHC_sf"/>
</dbReference>
<dbReference type="SUPFAM" id="SSF50630">
    <property type="entry name" value="Acid proteases"/>
    <property type="match status" value="1"/>
</dbReference>
<keyword evidence="4" id="KW-0548">Nucleotidyltransferase</keyword>
<dbReference type="Pfam" id="PF08284">
    <property type="entry name" value="RVP_2"/>
    <property type="match status" value="1"/>
</dbReference>
<dbReference type="SUPFAM" id="SSF56672">
    <property type="entry name" value="DNA/RNA polymerases"/>
    <property type="match status" value="1"/>
</dbReference>
<dbReference type="InterPro" id="IPR012337">
    <property type="entry name" value="RNaseH-like_sf"/>
</dbReference>
<dbReference type="Pfam" id="PF13976">
    <property type="entry name" value="gag_pre-integrs"/>
    <property type="match status" value="1"/>
</dbReference>
<comment type="caution">
    <text evidence="4">The sequence shown here is derived from an EMBL/GenBank/DDBJ whole genome shotgun (WGS) entry which is preliminary data.</text>
</comment>
<organism evidence="4 5">
    <name type="scientific">Tanacetum coccineum</name>
    <dbReference type="NCBI Taxonomy" id="301880"/>
    <lineage>
        <taxon>Eukaryota</taxon>
        <taxon>Viridiplantae</taxon>
        <taxon>Streptophyta</taxon>
        <taxon>Embryophyta</taxon>
        <taxon>Tracheophyta</taxon>
        <taxon>Spermatophyta</taxon>
        <taxon>Magnoliopsida</taxon>
        <taxon>eudicotyledons</taxon>
        <taxon>Gunneridae</taxon>
        <taxon>Pentapetalae</taxon>
        <taxon>asterids</taxon>
        <taxon>campanulids</taxon>
        <taxon>Asterales</taxon>
        <taxon>Asteraceae</taxon>
        <taxon>Asteroideae</taxon>
        <taxon>Anthemideae</taxon>
        <taxon>Anthemidinae</taxon>
        <taxon>Tanacetum</taxon>
    </lineage>
</organism>
<evidence type="ECO:0000256" key="2">
    <source>
        <dbReference type="SAM" id="MobiDB-lite"/>
    </source>
</evidence>
<dbReference type="PANTHER" id="PTHR15503:SF45">
    <property type="entry name" value="RNA-DIRECTED DNA POLYMERASE HOMOLOG"/>
    <property type="match status" value="1"/>
</dbReference>
<feature type="compositionally biased region" description="Basic and acidic residues" evidence="2">
    <location>
        <begin position="402"/>
        <end position="416"/>
    </location>
</feature>
<evidence type="ECO:0000313" key="5">
    <source>
        <dbReference type="Proteomes" id="UP001151760"/>
    </source>
</evidence>
<dbReference type="InterPro" id="IPR036397">
    <property type="entry name" value="RNaseH_sf"/>
</dbReference>
<feature type="region of interest" description="Disordered" evidence="2">
    <location>
        <begin position="216"/>
        <end position="242"/>
    </location>
</feature>
<dbReference type="InterPro" id="IPR056924">
    <property type="entry name" value="SH3_Tf2-1"/>
</dbReference>
<reference evidence="4" key="2">
    <citation type="submission" date="2022-01" db="EMBL/GenBank/DDBJ databases">
        <authorList>
            <person name="Yamashiro T."/>
            <person name="Shiraishi A."/>
            <person name="Satake H."/>
            <person name="Nakayama K."/>
        </authorList>
    </citation>
    <scope>NUCLEOTIDE SEQUENCE</scope>
</reference>
<keyword evidence="1" id="KW-0862">Zinc</keyword>
<dbReference type="Gene3D" id="4.10.60.10">
    <property type="entry name" value="Zinc finger, CCHC-type"/>
    <property type="match status" value="1"/>
</dbReference>
<reference evidence="4" key="1">
    <citation type="journal article" date="2022" name="Int. J. Mol. Sci.">
        <title>Draft Genome of Tanacetum Coccineum: Genomic Comparison of Closely Related Tanacetum-Family Plants.</title>
        <authorList>
            <person name="Yamashiro T."/>
            <person name="Shiraishi A."/>
            <person name="Nakayama K."/>
            <person name="Satake H."/>
        </authorList>
    </citation>
    <scope>NUCLEOTIDE SEQUENCE</scope>
</reference>
<evidence type="ECO:0000259" key="3">
    <source>
        <dbReference type="PROSITE" id="PS50158"/>
    </source>
</evidence>
<dbReference type="Pfam" id="PF24626">
    <property type="entry name" value="SH3_Tf2-1"/>
    <property type="match status" value="1"/>
</dbReference>
<keyword evidence="4" id="KW-0695">RNA-directed DNA polymerase</keyword>
<dbReference type="GO" id="GO:0003964">
    <property type="term" value="F:RNA-directed DNA polymerase activity"/>
    <property type="evidence" value="ECO:0007669"/>
    <property type="project" value="UniProtKB-KW"/>
</dbReference>
<dbReference type="Proteomes" id="UP001151760">
    <property type="component" value="Unassembled WGS sequence"/>
</dbReference>
<name>A0ABQ4Z4L0_9ASTR</name>
<dbReference type="PROSITE" id="PS50158">
    <property type="entry name" value="ZF_CCHC"/>
    <property type="match status" value="2"/>
</dbReference>
<feature type="domain" description="CCHC-type" evidence="3">
    <location>
        <begin position="489"/>
        <end position="505"/>
    </location>
</feature>
<gene>
    <name evidence="4" type="ORF">Tco_0750484</name>
</gene>
<dbReference type="InterPro" id="IPR021109">
    <property type="entry name" value="Peptidase_aspartic_dom_sf"/>
</dbReference>
<dbReference type="InterPro" id="IPR032567">
    <property type="entry name" value="RTL1-rel"/>
</dbReference>
<evidence type="ECO:0000313" key="4">
    <source>
        <dbReference type="EMBL" id="GJS83943.1"/>
    </source>
</evidence>
<dbReference type="InterPro" id="IPR005162">
    <property type="entry name" value="Retrotrans_gag_dom"/>
</dbReference>
<dbReference type="Pfam" id="PF03732">
    <property type="entry name" value="Retrotrans_gag"/>
    <property type="match status" value="1"/>
</dbReference>
<feature type="domain" description="CCHC-type" evidence="3">
    <location>
        <begin position="520"/>
        <end position="535"/>
    </location>
</feature>
<dbReference type="SUPFAM" id="SSF57756">
    <property type="entry name" value="Retrovirus zinc finger-like domains"/>
    <property type="match status" value="1"/>
</dbReference>
<dbReference type="InterPro" id="IPR043502">
    <property type="entry name" value="DNA/RNA_pol_sf"/>
</dbReference>
<protein>
    <submittedName>
        <fullName evidence="4">Reverse transcriptase domain-containing protein</fullName>
    </submittedName>
</protein>
<dbReference type="InterPro" id="IPR001878">
    <property type="entry name" value="Znf_CCHC"/>
</dbReference>
<evidence type="ECO:0000256" key="1">
    <source>
        <dbReference type="PROSITE-ProRule" id="PRU00047"/>
    </source>
</evidence>
<dbReference type="SUPFAM" id="SSF53098">
    <property type="entry name" value="Ribonuclease H-like"/>
    <property type="match status" value="1"/>
</dbReference>